<sequence>MVTTDYIFWESYASLLCPDPSKETDLDVLTQAVIYQQKAVTIASQTLGLEKDAEHFRMVMEKVLRLCDLQLEHIERLEEPALSRQRTVFKLTVSVVFAKARKYVNLCQGECRHNAEQLFSDIAAKANLIHNEIDML</sequence>
<accession>A0A8X6HVP7</accession>
<organism evidence="1 2">
    <name type="scientific">Trichonephila clavata</name>
    <name type="common">Joro spider</name>
    <name type="synonym">Nephila clavata</name>
    <dbReference type="NCBI Taxonomy" id="2740835"/>
    <lineage>
        <taxon>Eukaryota</taxon>
        <taxon>Metazoa</taxon>
        <taxon>Ecdysozoa</taxon>
        <taxon>Arthropoda</taxon>
        <taxon>Chelicerata</taxon>
        <taxon>Arachnida</taxon>
        <taxon>Araneae</taxon>
        <taxon>Araneomorphae</taxon>
        <taxon>Entelegynae</taxon>
        <taxon>Araneoidea</taxon>
        <taxon>Nephilidae</taxon>
        <taxon>Trichonephila</taxon>
    </lineage>
</organism>
<keyword evidence="2" id="KW-1185">Reference proteome</keyword>
<dbReference type="EMBL" id="BMAO01022496">
    <property type="protein sequence ID" value="GFQ82262.1"/>
    <property type="molecule type" value="Genomic_DNA"/>
</dbReference>
<name>A0A8X6HVP7_TRICU</name>
<proteinExistence type="predicted"/>
<comment type="caution">
    <text evidence="1">The sequence shown here is derived from an EMBL/GenBank/DDBJ whole genome shotgun (WGS) entry which is preliminary data.</text>
</comment>
<dbReference type="OrthoDB" id="1936594at2759"/>
<evidence type="ECO:0000313" key="2">
    <source>
        <dbReference type="Proteomes" id="UP000887116"/>
    </source>
</evidence>
<dbReference type="Proteomes" id="UP000887116">
    <property type="component" value="Unassembled WGS sequence"/>
</dbReference>
<protein>
    <submittedName>
        <fullName evidence="1">Tetratricopeptide repeat protein 27</fullName>
    </submittedName>
</protein>
<dbReference type="AlphaFoldDB" id="A0A8X6HVP7"/>
<evidence type="ECO:0000313" key="1">
    <source>
        <dbReference type="EMBL" id="GFQ82262.1"/>
    </source>
</evidence>
<gene>
    <name evidence="1" type="primary">TTC27_0</name>
    <name evidence="1" type="ORF">TNCT_683331</name>
</gene>
<reference evidence="1" key="1">
    <citation type="submission" date="2020-07" db="EMBL/GenBank/DDBJ databases">
        <title>Multicomponent nature underlies the extraordinary mechanical properties of spider dragline silk.</title>
        <authorList>
            <person name="Kono N."/>
            <person name="Nakamura H."/>
            <person name="Mori M."/>
            <person name="Yoshida Y."/>
            <person name="Ohtoshi R."/>
            <person name="Malay A.D."/>
            <person name="Moran D.A.P."/>
            <person name="Tomita M."/>
            <person name="Numata K."/>
            <person name="Arakawa K."/>
        </authorList>
    </citation>
    <scope>NUCLEOTIDE SEQUENCE</scope>
</reference>